<protein>
    <submittedName>
        <fullName evidence="2">Uncharacterized protein</fullName>
    </submittedName>
</protein>
<evidence type="ECO:0000313" key="3">
    <source>
        <dbReference type="Proteomes" id="UP001214576"/>
    </source>
</evidence>
<feature type="compositionally biased region" description="Low complexity" evidence="1">
    <location>
        <begin position="1"/>
        <end position="11"/>
    </location>
</feature>
<dbReference type="Proteomes" id="UP001214576">
    <property type="component" value="Unassembled WGS sequence"/>
</dbReference>
<reference evidence="2" key="1">
    <citation type="submission" date="2022-03" db="EMBL/GenBank/DDBJ databases">
        <title>Genomic analyses of argali, domestic sheep and their hybrids provide insights into chromosomal evolution, heterosis and genetic basis of agronomic traits.</title>
        <authorList>
            <person name="Li M."/>
        </authorList>
    </citation>
    <scope>NUCLEOTIDE SEQUENCE</scope>
    <source>
        <strain evidence="2">CAU-MHL-2022a</strain>
        <tissue evidence="2">Skin</tissue>
    </source>
</reference>
<proteinExistence type="predicted"/>
<accession>A0AAD4UHH6</accession>
<feature type="compositionally biased region" description="Basic and acidic residues" evidence="1">
    <location>
        <begin position="12"/>
        <end position="30"/>
    </location>
</feature>
<gene>
    <name evidence="2" type="ORF">MG293_006653</name>
</gene>
<evidence type="ECO:0000256" key="1">
    <source>
        <dbReference type="SAM" id="MobiDB-lite"/>
    </source>
</evidence>
<evidence type="ECO:0000313" key="2">
    <source>
        <dbReference type="EMBL" id="KAI4543859.1"/>
    </source>
</evidence>
<dbReference type="EMBL" id="JAKZEL010000005">
    <property type="protein sequence ID" value="KAI4543859.1"/>
    <property type="molecule type" value="Genomic_DNA"/>
</dbReference>
<sequence>MSAEVPEAASAEEQKEMEDKVTSPEKAEEAKLKARVEARECVAIYEARITLSISEKTKGTKQRRYMNIESDRPVISSGISPDQESFGCPDSLNCLAGLPRKFLGLCTWLRGKRQNVPRTDQCKMGVTVQCLFKGAVGETVTHTVDRNGNDGSHKNVYTFSEAESFRGWRAEEHLTSSEDTALPASSQNTLEVVGIVTHSQVKMAGTKEKGRST</sequence>
<dbReference type="AlphaFoldDB" id="A0AAD4UHH6"/>
<comment type="caution">
    <text evidence="2">The sequence shown here is derived from an EMBL/GenBank/DDBJ whole genome shotgun (WGS) entry which is preliminary data.</text>
</comment>
<name>A0AAD4UHH6_OVIAM</name>
<keyword evidence="3" id="KW-1185">Reference proteome</keyword>
<organism evidence="2 3">
    <name type="scientific">Ovis ammon polii</name>
    <dbReference type="NCBI Taxonomy" id="230172"/>
    <lineage>
        <taxon>Eukaryota</taxon>
        <taxon>Metazoa</taxon>
        <taxon>Chordata</taxon>
        <taxon>Craniata</taxon>
        <taxon>Vertebrata</taxon>
        <taxon>Euteleostomi</taxon>
        <taxon>Mammalia</taxon>
        <taxon>Eutheria</taxon>
        <taxon>Laurasiatheria</taxon>
        <taxon>Artiodactyla</taxon>
        <taxon>Ruminantia</taxon>
        <taxon>Pecora</taxon>
        <taxon>Bovidae</taxon>
        <taxon>Caprinae</taxon>
        <taxon>Ovis</taxon>
    </lineage>
</organism>
<feature type="region of interest" description="Disordered" evidence="1">
    <location>
        <begin position="1"/>
        <end position="30"/>
    </location>
</feature>